<accession>A0A8X7SL90</accession>
<feature type="region of interest" description="Disordered" evidence="1">
    <location>
        <begin position="39"/>
        <end position="58"/>
    </location>
</feature>
<gene>
    <name evidence="2" type="ORF">Bca52824_026732</name>
</gene>
<comment type="caution">
    <text evidence="2">The sequence shown here is derived from an EMBL/GenBank/DDBJ whole genome shotgun (WGS) entry which is preliminary data.</text>
</comment>
<name>A0A8X7SL90_BRACI</name>
<evidence type="ECO:0000256" key="1">
    <source>
        <dbReference type="SAM" id="MobiDB-lite"/>
    </source>
</evidence>
<dbReference type="EMBL" id="JAAMPC010000006">
    <property type="protein sequence ID" value="KAG2306984.1"/>
    <property type="molecule type" value="Genomic_DNA"/>
</dbReference>
<evidence type="ECO:0000313" key="2">
    <source>
        <dbReference type="EMBL" id="KAG2306984.1"/>
    </source>
</evidence>
<keyword evidence="3" id="KW-1185">Reference proteome</keyword>
<reference evidence="2 3" key="1">
    <citation type="submission" date="2020-02" db="EMBL/GenBank/DDBJ databases">
        <authorList>
            <person name="Ma Q."/>
            <person name="Huang Y."/>
            <person name="Song X."/>
            <person name="Pei D."/>
        </authorList>
    </citation>
    <scope>NUCLEOTIDE SEQUENCE [LARGE SCALE GENOMIC DNA]</scope>
    <source>
        <strain evidence="2">Sxm20200214</strain>
        <tissue evidence="2">Leaf</tissue>
    </source>
</reference>
<dbReference type="AlphaFoldDB" id="A0A8X7SL90"/>
<feature type="region of interest" description="Disordered" evidence="1">
    <location>
        <begin position="144"/>
        <end position="173"/>
    </location>
</feature>
<organism evidence="2 3">
    <name type="scientific">Brassica carinata</name>
    <name type="common">Ethiopian mustard</name>
    <name type="synonym">Abyssinian cabbage</name>
    <dbReference type="NCBI Taxonomy" id="52824"/>
    <lineage>
        <taxon>Eukaryota</taxon>
        <taxon>Viridiplantae</taxon>
        <taxon>Streptophyta</taxon>
        <taxon>Embryophyta</taxon>
        <taxon>Tracheophyta</taxon>
        <taxon>Spermatophyta</taxon>
        <taxon>Magnoliopsida</taxon>
        <taxon>eudicotyledons</taxon>
        <taxon>Gunneridae</taxon>
        <taxon>Pentapetalae</taxon>
        <taxon>rosids</taxon>
        <taxon>malvids</taxon>
        <taxon>Brassicales</taxon>
        <taxon>Brassicaceae</taxon>
        <taxon>Brassiceae</taxon>
        <taxon>Brassica</taxon>
    </lineage>
</organism>
<dbReference type="Proteomes" id="UP000886595">
    <property type="component" value="Unassembled WGS sequence"/>
</dbReference>
<protein>
    <submittedName>
        <fullName evidence="2">Uncharacterized protein</fullName>
    </submittedName>
</protein>
<sequence>MAIEKQECSRSNDELSLVFQTFSSLGSPSSRDAIITMDEEEDETLASKNKKTNNLDSNSLPPSTCAVIILDDDEEVTLESNKNKKRKNLDSNPSTGAIIIIDEEKTLEPKKKKQRLGSWWDDVDAFDQLSCMIKGSPTVHSCFSSTNLPETKTKEEDKRSLSSSHHENLLGYSDSVTSNNKEYQDCLGYGHVSLPRLGGYVKDIATPTDSCFPSSSSTGLLQTMTNTNKDYESQLSSSNHHGDNFIDFREGEFVGESTNNSSNKGIRHVSLEELGVSVEDLKSLPWEAFDPTWEIRSVTMDPWLGGYVSDMFSAH</sequence>
<evidence type="ECO:0000313" key="3">
    <source>
        <dbReference type="Proteomes" id="UP000886595"/>
    </source>
</evidence>
<proteinExistence type="predicted"/>
<dbReference type="OrthoDB" id="1044253at2759"/>
<feature type="compositionally biased region" description="Basic and acidic residues" evidence="1">
    <location>
        <begin position="151"/>
        <end position="168"/>
    </location>
</feature>